<dbReference type="SMART" id="SM00732">
    <property type="entry name" value="YqgFc"/>
    <property type="match status" value="1"/>
</dbReference>
<reference evidence="2 3" key="1">
    <citation type="submission" date="2011-11" db="EMBL/GenBank/DDBJ databases">
        <title>The Genome Sequence of Dialister succinatiphilus YIT 11850.</title>
        <authorList>
            <consortium name="The Broad Institute Genome Sequencing Platform"/>
            <person name="Earl A."/>
            <person name="Ward D."/>
            <person name="Feldgarden M."/>
            <person name="Gevers D."/>
            <person name="Morotomi M."/>
            <person name="Young S.K."/>
            <person name="Zeng Q."/>
            <person name="Gargeya S."/>
            <person name="Fitzgerald M."/>
            <person name="Haas B."/>
            <person name="Abouelleil A."/>
            <person name="Alvarado L."/>
            <person name="Arachchi H.M."/>
            <person name="Berlin A."/>
            <person name="Brown A."/>
            <person name="Chapman S.B."/>
            <person name="Dunbar C."/>
            <person name="Gearin G."/>
            <person name="Goldberg J."/>
            <person name="Griggs A."/>
            <person name="Gujja S."/>
            <person name="Heiman D."/>
            <person name="Howarth C."/>
            <person name="Lui A."/>
            <person name="MacDonald P.J.P."/>
            <person name="Montmayeur A."/>
            <person name="Murphy C."/>
            <person name="Neiman D."/>
            <person name="Pearson M."/>
            <person name="Priest M."/>
            <person name="Roberts A."/>
            <person name="Saif S."/>
            <person name="Shea T."/>
            <person name="Sisk P."/>
            <person name="Stolte C."/>
            <person name="Sykes S."/>
            <person name="Wortman J."/>
            <person name="Nusbaum C."/>
            <person name="Birren B."/>
        </authorList>
    </citation>
    <scope>NUCLEOTIDE SEQUENCE [LARGE SCALE GENOMIC DNA]</scope>
    <source>
        <strain evidence="2 3">YIT 11850</strain>
    </source>
</reference>
<sequence>MILSVDPGRDKTGCAVVEEDGSLVVKKVIPTKNYEKEIAKLLSSFTPRALIMGNGTRHREMKERSEKLLQAMDRDIPVILVDEKYTTEMGEQWYRKDHPPKGLARLIPEGMRTIPVPVDDYVAWIIGNIYLGHVKAEDVGHRKV</sequence>
<dbReference type="Proteomes" id="UP000003277">
    <property type="component" value="Unassembled WGS sequence"/>
</dbReference>
<dbReference type="InterPro" id="IPR006641">
    <property type="entry name" value="YqgF/RNaseH-like_dom"/>
</dbReference>
<dbReference type="Pfam" id="PF16921">
    <property type="entry name" value="Tex_YqgF"/>
    <property type="match status" value="1"/>
</dbReference>
<organism evidence="2 3">
    <name type="scientific">Dialister succinatiphilus YIT 11850</name>
    <dbReference type="NCBI Taxonomy" id="742743"/>
    <lineage>
        <taxon>Bacteria</taxon>
        <taxon>Bacillati</taxon>
        <taxon>Bacillota</taxon>
        <taxon>Negativicutes</taxon>
        <taxon>Veillonellales</taxon>
        <taxon>Veillonellaceae</taxon>
        <taxon>Dialister</taxon>
    </lineage>
</organism>
<dbReference type="eggNOG" id="COG0816">
    <property type="taxonomic scope" value="Bacteria"/>
</dbReference>
<dbReference type="InterPro" id="IPR037027">
    <property type="entry name" value="YqgF/RNaseH-like_dom_sf"/>
</dbReference>
<dbReference type="AlphaFoldDB" id="H1D2Y1"/>
<dbReference type="InterPro" id="IPR032639">
    <property type="entry name" value="Tex_YqgF"/>
</dbReference>
<dbReference type="SUPFAM" id="SSF53098">
    <property type="entry name" value="Ribonuclease H-like"/>
    <property type="match status" value="1"/>
</dbReference>
<dbReference type="InterPro" id="IPR012337">
    <property type="entry name" value="RNaseH-like_sf"/>
</dbReference>
<name>H1D2Y1_9FIRM</name>
<dbReference type="HOGENOM" id="CLU_131578_0_0_9"/>
<dbReference type="Gene3D" id="3.30.420.140">
    <property type="entry name" value="YqgF/RNase H-like domain"/>
    <property type="match status" value="1"/>
</dbReference>
<proteinExistence type="predicted"/>
<dbReference type="RefSeq" id="WP_008860463.1">
    <property type="nucleotide sequence ID" value="NZ_JH591189.1"/>
</dbReference>
<dbReference type="OrthoDB" id="5161at2"/>
<evidence type="ECO:0000313" key="3">
    <source>
        <dbReference type="Proteomes" id="UP000003277"/>
    </source>
</evidence>
<dbReference type="STRING" id="742743.HMPREF9453_01969"/>
<feature type="domain" description="YqgF/RNase H-like" evidence="1">
    <location>
        <begin position="1"/>
        <end position="89"/>
    </location>
</feature>
<dbReference type="PATRIC" id="fig|742743.3.peg.1983"/>
<evidence type="ECO:0000259" key="1">
    <source>
        <dbReference type="SMART" id="SM00732"/>
    </source>
</evidence>
<accession>H1D2Y1</accession>
<dbReference type="EMBL" id="ADLT01000066">
    <property type="protein sequence ID" value="EHO62122.1"/>
    <property type="molecule type" value="Genomic_DNA"/>
</dbReference>
<keyword evidence="3" id="KW-1185">Reference proteome</keyword>
<evidence type="ECO:0000313" key="2">
    <source>
        <dbReference type="EMBL" id="EHO62122.1"/>
    </source>
</evidence>
<gene>
    <name evidence="2" type="ORF">HMPREF9453_01969</name>
</gene>
<protein>
    <recommendedName>
        <fullName evidence="1">YqgF/RNase H-like domain-containing protein</fullName>
    </recommendedName>
</protein>
<comment type="caution">
    <text evidence="2">The sequence shown here is derived from an EMBL/GenBank/DDBJ whole genome shotgun (WGS) entry which is preliminary data.</text>
</comment>
<dbReference type="GO" id="GO:0006139">
    <property type="term" value="P:nucleobase-containing compound metabolic process"/>
    <property type="evidence" value="ECO:0007669"/>
    <property type="project" value="InterPro"/>
</dbReference>
<dbReference type="GeneID" id="98911758"/>